<proteinExistence type="inferred from homology"/>
<keyword evidence="5" id="KW-1185">Reference proteome</keyword>
<comment type="similarity">
    <text evidence="1">Belongs to the SfsA family.</text>
</comment>
<dbReference type="InterPro" id="IPR041465">
    <property type="entry name" value="SfsA_N"/>
</dbReference>
<dbReference type="PANTHER" id="PTHR30545">
    <property type="entry name" value="SUGAR FERMENTATION STIMULATION PROTEIN A"/>
    <property type="match status" value="1"/>
</dbReference>
<evidence type="ECO:0000259" key="2">
    <source>
        <dbReference type="Pfam" id="PF03749"/>
    </source>
</evidence>
<gene>
    <name evidence="1" type="primary">sfsA</name>
    <name evidence="4" type="ORF">N781_02690</name>
</gene>
<dbReference type="EMBL" id="AVPE01000008">
    <property type="protein sequence ID" value="KGX91960.1"/>
    <property type="molecule type" value="Genomic_DNA"/>
</dbReference>
<accession>A0A0A5GLC3</accession>
<dbReference type="NCBIfam" id="TIGR00230">
    <property type="entry name" value="sfsA"/>
    <property type="match status" value="1"/>
</dbReference>
<dbReference type="CDD" id="cd22359">
    <property type="entry name" value="SfsA-like_bacterial"/>
    <property type="match status" value="1"/>
</dbReference>
<dbReference type="AlphaFoldDB" id="A0A0A5GLC3"/>
<sequence>MGSIFVPFTKPLIETMFLERPNRFILHCRYQGEIITVHLPDPGRLTELLQEGASVYVQHSDDKGRKTEWSAVCVRSGTTLVSLNTTIANTLVEKALKEHRIPLLEEADYVRREYTLEGSRFDFLLHEEKTEHLVEVKSVTLGIDGIGYFPDAVTKRGRKHVEELTEYVLTDQGKATVIFVIGRDDLRLVKPADAIDPQFANALRKASKAGVNLIALSNCITLEGVQLKKEIPFVIEK</sequence>
<dbReference type="GO" id="GO:0003677">
    <property type="term" value="F:DNA binding"/>
    <property type="evidence" value="ECO:0007669"/>
    <property type="project" value="InterPro"/>
</dbReference>
<organism evidence="4 5">
    <name type="scientific">Pontibacillus halophilus JSM 076056 = DSM 19796</name>
    <dbReference type="NCBI Taxonomy" id="1385510"/>
    <lineage>
        <taxon>Bacteria</taxon>
        <taxon>Bacillati</taxon>
        <taxon>Bacillota</taxon>
        <taxon>Bacilli</taxon>
        <taxon>Bacillales</taxon>
        <taxon>Bacillaceae</taxon>
        <taxon>Pontibacillus</taxon>
    </lineage>
</organism>
<dbReference type="Pfam" id="PF17746">
    <property type="entry name" value="SfsA_N"/>
    <property type="match status" value="1"/>
</dbReference>
<dbReference type="InterPro" id="IPR005224">
    <property type="entry name" value="SfsA"/>
</dbReference>
<dbReference type="Gene3D" id="3.40.1350.60">
    <property type="match status" value="1"/>
</dbReference>
<comment type="caution">
    <text evidence="4">The sequence shown here is derived from an EMBL/GenBank/DDBJ whole genome shotgun (WGS) entry which is preliminary data.</text>
</comment>
<dbReference type="HAMAP" id="MF_00095">
    <property type="entry name" value="SfsA"/>
    <property type="match status" value="1"/>
</dbReference>
<dbReference type="STRING" id="1385510.GCA_000425205_00598"/>
<dbReference type="InterPro" id="IPR040452">
    <property type="entry name" value="SfsA_C"/>
</dbReference>
<evidence type="ECO:0000313" key="5">
    <source>
        <dbReference type="Proteomes" id="UP000030528"/>
    </source>
</evidence>
<dbReference type="Pfam" id="PF03749">
    <property type="entry name" value="SfsA"/>
    <property type="match status" value="1"/>
</dbReference>
<evidence type="ECO:0000256" key="1">
    <source>
        <dbReference type="HAMAP-Rule" id="MF_00095"/>
    </source>
</evidence>
<feature type="domain" description="SfsA N-terminal OB" evidence="3">
    <location>
        <begin position="18"/>
        <end position="82"/>
    </location>
</feature>
<name>A0A0A5GLC3_9BACI</name>
<dbReference type="RefSeq" id="WP_231572101.1">
    <property type="nucleotide sequence ID" value="NZ_AULI01000002.1"/>
</dbReference>
<dbReference type="eggNOG" id="COG1489">
    <property type="taxonomic scope" value="Bacteria"/>
</dbReference>
<evidence type="ECO:0000259" key="3">
    <source>
        <dbReference type="Pfam" id="PF17746"/>
    </source>
</evidence>
<dbReference type="Proteomes" id="UP000030528">
    <property type="component" value="Unassembled WGS sequence"/>
</dbReference>
<evidence type="ECO:0000313" key="4">
    <source>
        <dbReference type="EMBL" id="KGX91960.1"/>
    </source>
</evidence>
<dbReference type="PANTHER" id="PTHR30545:SF2">
    <property type="entry name" value="SUGAR FERMENTATION STIMULATION PROTEIN A"/>
    <property type="match status" value="1"/>
</dbReference>
<reference evidence="4 5" key="1">
    <citation type="submission" date="2013-08" db="EMBL/GenBank/DDBJ databases">
        <authorList>
            <person name="Huang J."/>
            <person name="Wang G."/>
        </authorList>
    </citation>
    <scope>NUCLEOTIDE SEQUENCE [LARGE SCALE GENOMIC DNA]</scope>
    <source>
        <strain evidence="4 5">JSM 076056</strain>
    </source>
</reference>
<feature type="domain" description="Sugar fermentation stimulation protein C-terminal" evidence="2">
    <location>
        <begin position="87"/>
        <end position="221"/>
    </location>
</feature>
<protein>
    <recommendedName>
        <fullName evidence="1">Sugar fermentation stimulation protein homolog</fullName>
    </recommendedName>
</protein>
<dbReference type="Gene3D" id="2.40.50.580">
    <property type="match status" value="1"/>
</dbReference>